<dbReference type="Proteomes" id="UP000702425">
    <property type="component" value="Unassembled WGS sequence"/>
</dbReference>
<reference evidence="1 2" key="1">
    <citation type="journal article" date="2020" name="Sci. Rep.">
        <title>A novel cyanobacterial geosmin producer, revising GeoA distribution and dispersion patterns in Bacteria.</title>
        <authorList>
            <person name="Churro C."/>
            <person name="Semedo-Aguiar A.P."/>
            <person name="Silva A.D."/>
            <person name="Pereira-Leal J.B."/>
            <person name="Leite R.B."/>
        </authorList>
    </citation>
    <scope>NUCLEOTIDE SEQUENCE [LARGE SCALE GENOMIC DNA]</scope>
    <source>
        <strain evidence="1 2">IPMA8</strain>
    </source>
</reference>
<protein>
    <submittedName>
        <fullName evidence="1">Uncharacterized protein</fullName>
    </submittedName>
</protein>
<keyword evidence="2" id="KW-1185">Reference proteome</keyword>
<gene>
    <name evidence="1" type="ORF">E5S67_05088</name>
</gene>
<accession>A0ABX2D3T7</accession>
<evidence type="ECO:0000313" key="1">
    <source>
        <dbReference type="EMBL" id="NQE37319.1"/>
    </source>
</evidence>
<name>A0ABX2D3T7_9CYAN</name>
<sequence>MMNQSLGGTFAHLKIIPRGLFRERISCYYPFNDSELVAYQYWRVANSRKVGFYVHTRKAVINIHPPLFPFDL</sequence>
<proteinExistence type="predicted"/>
<dbReference type="EMBL" id="SRRZ01000123">
    <property type="protein sequence ID" value="NQE37319.1"/>
    <property type="molecule type" value="Genomic_DNA"/>
</dbReference>
<comment type="caution">
    <text evidence="1">The sequence shown here is derived from an EMBL/GenBank/DDBJ whole genome shotgun (WGS) entry which is preliminary data.</text>
</comment>
<organism evidence="1 2">
    <name type="scientific">Microcoleus asticus IPMA8</name>
    <dbReference type="NCBI Taxonomy" id="2563858"/>
    <lineage>
        <taxon>Bacteria</taxon>
        <taxon>Bacillati</taxon>
        <taxon>Cyanobacteriota</taxon>
        <taxon>Cyanophyceae</taxon>
        <taxon>Oscillatoriophycideae</taxon>
        <taxon>Oscillatoriales</taxon>
        <taxon>Microcoleaceae</taxon>
        <taxon>Microcoleus</taxon>
        <taxon>Microcoleus asticus</taxon>
    </lineage>
</organism>
<evidence type="ECO:0000313" key="2">
    <source>
        <dbReference type="Proteomes" id="UP000702425"/>
    </source>
</evidence>